<dbReference type="Proteomes" id="UP000028480">
    <property type="component" value="Unassembled WGS sequence"/>
</dbReference>
<protein>
    <submittedName>
        <fullName evidence="1">Uncharacterized low-complexity protein</fullName>
    </submittedName>
</protein>
<dbReference type="InterPro" id="IPR001646">
    <property type="entry name" value="5peptide_repeat"/>
</dbReference>
<dbReference type="AlphaFoldDB" id="A0A077QBT4"/>
<sequence>MTDFRGASFMNRVSANIQFCSAYITKSNLSYTNFADVILEKCELWENRWHETHILGARFSGSDLSGGEFISFDWNAADFTYCDLTNSILGELDIRKVDLKGVKLESYQVAELLERIGIVVMD</sequence>
<dbReference type="HOGENOM" id="CLU_033401_8_1_6"/>
<dbReference type="EMBL" id="CBTB010000013">
    <property type="protein sequence ID" value="CDH30849.1"/>
    <property type="molecule type" value="Genomic_DNA"/>
</dbReference>
<dbReference type="SUPFAM" id="SSF141571">
    <property type="entry name" value="Pentapeptide repeat-like"/>
    <property type="match status" value="1"/>
</dbReference>
<name>A0A077QBT4_XENBV</name>
<gene>
    <name evidence="1" type="ORF">XBI1_110041</name>
</gene>
<evidence type="ECO:0000313" key="1">
    <source>
        <dbReference type="EMBL" id="CDH30849.1"/>
    </source>
</evidence>
<accession>A0A077QBT4</accession>
<dbReference type="Gene3D" id="2.160.20.80">
    <property type="entry name" value="E3 ubiquitin-protein ligase SopA"/>
    <property type="match status" value="1"/>
</dbReference>
<organism evidence="1 2">
    <name type="scientific">Xenorhabdus bovienii str. Intermedium</name>
    <dbReference type="NCBI Taxonomy" id="1379677"/>
    <lineage>
        <taxon>Bacteria</taxon>
        <taxon>Pseudomonadati</taxon>
        <taxon>Pseudomonadota</taxon>
        <taxon>Gammaproteobacteria</taxon>
        <taxon>Enterobacterales</taxon>
        <taxon>Morganellaceae</taxon>
        <taxon>Xenorhabdus</taxon>
    </lineage>
</organism>
<reference evidence="1" key="1">
    <citation type="submission" date="2013-07" db="EMBL/GenBank/DDBJ databases">
        <title>Sub-species coevolution in mutualistic symbiosis.</title>
        <authorList>
            <person name="Murfin K."/>
            <person name="Klassen J."/>
            <person name="Lee M."/>
            <person name="Forst S."/>
            <person name="Stock P."/>
            <person name="Goodrich-Blair H."/>
        </authorList>
    </citation>
    <scope>NUCLEOTIDE SEQUENCE [LARGE SCALE GENOMIC DNA]</scope>
    <source>
        <strain evidence="1">Intermedium</strain>
    </source>
</reference>
<evidence type="ECO:0000313" key="2">
    <source>
        <dbReference type="Proteomes" id="UP000028480"/>
    </source>
</evidence>
<comment type="caution">
    <text evidence="1">The sequence shown here is derived from an EMBL/GenBank/DDBJ whole genome shotgun (WGS) entry which is preliminary data.</text>
</comment>
<dbReference type="Pfam" id="PF00805">
    <property type="entry name" value="Pentapeptide"/>
    <property type="match status" value="2"/>
</dbReference>
<proteinExistence type="predicted"/>